<reference evidence="5" key="1">
    <citation type="journal article" date="2023" name="Plant J.">
        <title>Genome sequences and population genomics provide insights into the demographic history, inbreeding, and mutation load of two 'living fossil' tree species of Dipteronia.</title>
        <authorList>
            <person name="Feng Y."/>
            <person name="Comes H.P."/>
            <person name="Chen J."/>
            <person name="Zhu S."/>
            <person name="Lu R."/>
            <person name="Zhang X."/>
            <person name="Li P."/>
            <person name="Qiu J."/>
            <person name="Olsen K.M."/>
            <person name="Qiu Y."/>
        </authorList>
    </citation>
    <scope>NUCLEOTIDE SEQUENCE</scope>
    <source>
        <strain evidence="5">KIB01</strain>
    </source>
</reference>
<dbReference type="SUPFAM" id="SSF52058">
    <property type="entry name" value="L domain-like"/>
    <property type="match status" value="1"/>
</dbReference>
<feature type="domain" description="Disease resistance R13L4/SHOC-2-like LRR" evidence="4">
    <location>
        <begin position="112"/>
        <end position="284"/>
    </location>
</feature>
<dbReference type="PANTHER" id="PTHR33463:SF167">
    <property type="entry name" value="PUTATIVE-RELATED"/>
    <property type="match status" value="1"/>
</dbReference>
<dbReference type="Pfam" id="PF23247">
    <property type="entry name" value="LRR_RPS2"/>
    <property type="match status" value="1"/>
</dbReference>
<keyword evidence="1" id="KW-0677">Repeat</keyword>
<proteinExistence type="predicted"/>
<evidence type="ECO:0000256" key="2">
    <source>
        <dbReference type="ARBA" id="ARBA00022821"/>
    </source>
</evidence>
<dbReference type="Pfam" id="PF23598">
    <property type="entry name" value="LRR_14"/>
    <property type="match status" value="1"/>
</dbReference>
<protein>
    <submittedName>
        <fullName evidence="5">Uncharacterized protein</fullName>
    </submittedName>
</protein>
<dbReference type="InterPro" id="IPR055414">
    <property type="entry name" value="LRR_R13L4/SHOC2-like"/>
</dbReference>
<dbReference type="EMBL" id="JANJYI010000006">
    <property type="protein sequence ID" value="KAK2643916.1"/>
    <property type="molecule type" value="Genomic_DNA"/>
</dbReference>
<organism evidence="5 6">
    <name type="scientific">Dipteronia dyeriana</name>
    <dbReference type="NCBI Taxonomy" id="168575"/>
    <lineage>
        <taxon>Eukaryota</taxon>
        <taxon>Viridiplantae</taxon>
        <taxon>Streptophyta</taxon>
        <taxon>Embryophyta</taxon>
        <taxon>Tracheophyta</taxon>
        <taxon>Spermatophyta</taxon>
        <taxon>Magnoliopsida</taxon>
        <taxon>eudicotyledons</taxon>
        <taxon>Gunneridae</taxon>
        <taxon>Pentapetalae</taxon>
        <taxon>rosids</taxon>
        <taxon>malvids</taxon>
        <taxon>Sapindales</taxon>
        <taxon>Sapindaceae</taxon>
        <taxon>Hippocastanoideae</taxon>
        <taxon>Acereae</taxon>
        <taxon>Dipteronia</taxon>
    </lineage>
</organism>
<dbReference type="InterPro" id="IPR050905">
    <property type="entry name" value="Plant_NBS-LRR"/>
</dbReference>
<gene>
    <name evidence="5" type="ORF">Ddye_019111</name>
</gene>
<evidence type="ECO:0000259" key="3">
    <source>
        <dbReference type="Pfam" id="PF23247"/>
    </source>
</evidence>
<dbReference type="InterPro" id="IPR032675">
    <property type="entry name" value="LRR_dom_sf"/>
</dbReference>
<accession>A0AAD9TXD4</accession>
<evidence type="ECO:0000313" key="6">
    <source>
        <dbReference type="Proteomes" id="UP001280121"/>
    </source>
</evidence>
<comment type="caution">
    <text evidence="5">The sequence shown here is derived from an EMBL/GenBank/DDBJ whole genome shotgun (WGS) entry which is preliminary data.</text>
</comment>
<evidence type="ECO:0000259" key="4">
    <source>
        <dbReference type="Pfam" id="PF23598"/>
    </source>
</evidence>
<keyword evidence="2" id="KW-0611">Plant defense</keyword>
<dbReference type="PANTHER" id="PTHR33463">
    <property type="entry name" value="NB-ARC DOMAIN-CONTAINING PROTEIN-RELATED"/>
    <property type="match status" value="1"/>
</dbReference>
<dbReference type="InterPro" id="IPR057135">
    <property type="entry name" value="At4g27190-like_LRR"/>
</dbReference>
<dbReference type="Gene3D" id="3.80.10.10">
    <property type="entry name" value="Ribonuclease Inhibitor"/>
    <property type="match status" value="1"/>
</dbReference>
<keyword evidence="6" id="KW-1185">Reference proteome</keyword>
<evidence type="ECO:0000256" key="1">
    <source>
        <dbReference type="ARBA" id="ARBA00022737"/>
    </source>
</evidence>
<dbReference type="Proteomes" id="UP001280121">
    <property type="component" value="Unassembled WGS sequence"/>
</dbReference>
<sequence>MMEYTDYASVGVGDLLRCGLGLGIFQGIETIEEAQDRVAILVQSLKSSCLLVDTPDSERLSMHDVVHDIARSIASRDRLMWVTNDFAGWVGADTDRFKYCKAITLHDIRVLLKGLECPELKFLYMKTCDPFLEVPDDFFTNMPEIRVLHVIGMNLSSLPQSLGLLANLHTLCMDQCKLQDVAVIGRLQKLEILSFHSSNIEKLPKEIGQLTRLRLLDLSHCFDLEVIEPNVLSRLTRLEVLYTSNTSIQWAVEGSNNTGLYELKNLQFLMTLEIHIRDAKLGPEVLFSHLLKRYKIVVGGNWGNCEWNKKDGNAATLTASAINDEIIWFNQLSAMRSLVENLTHLIVQGCGKVSYLFPVSIVNSFVHRQYLEICECTVLEDIIAVEEHQEKKKERD</sequence>
<evidence type="ECO:0000313" key="5">
    <source>
        <dbReference type="EMBL" id="KAK2643916.1"/>
    </source>
</evidence>
<name>A0AAD9TXD4_9ROSI</name>
<dbReference type="AlphaFoldDB" id="A0AAD9TXD4"/>
<feature type="domain" description="Disease resistance protein At4g27190-like leucine-rich repeats" evidence="3">
    <location>
        <begin position="321"/>
        <end position="392"/>
    </location>
</feature>